<sequence length="249" mass="26990">MAEGSIARTLRVLEAVCDHGPETLKALSERTELAPPTLLRILRLMADEGYVVQQADRTWRGTMLVWRLGCAVNTSVGLLAISREHTDRLTAALDETSVYAVYEQGAVTYAAHSEPIKPVRAHVRLGQRYRLLAVTTGQAVLAQLDESMVEQALAEQAASGDPRDPEQVRTMLAEIRQRGYAAGPGVRWPDLWGCAAPVFDATGDVIGALGVSIPTARAEQIRDQVVAGVLQEADAMSTRLGRPVVVREV</sequence>
<keyword evidence="3" id="KW-0804">Transcription</keyword>
<dbReference type="InterPro" id="IPR029016">
    <property type="entry name" value="GAF-like_dom_sf"/>
</dbReference>
<feature type="domain" description="IclR-ED" evidence="4">
    <location>
        <begin position="64"/>
        <end position="242"/>
    </location>
</feature>
<dbReference type="OrthoDB" id="5242615at2"/>
<gene>
    <name evidence="5" type="ORF">SAMN04489712_11916</name>
</gene>
<accession>A0A1H6DLM6</accession>
<proteinExistence type="predicted"/>
<dbReference type="PANTHER" id="PTHR30136">
    <property type="entry name" value="HELIX-TURN-HELIX TRANSCRIPTIONAL REGULATOR, ICLR FAMILY"/>
    <property type="match status" value="1"/>
</dbReference>
<dbReference type="InterPro" id="IPR014757">
    <property type="entry name" value="Tscrpt_reg_IclR_C"/>
</dbReference>
<dbReference type="AlphaFoldDB" id="A0A1H6DLM6"/>
<dbReference type="InterPro" id="IPR005471">
    <property type="entry name" value="Tscrpt_reg_IclR_N"/>
</dbReference>
<reference evidence="6" key="1">
    <citation type="submission" date="2016-10" db="EMBL/GenBank/DDBJ databases">
        <authorList>
            <person name="Varghese N."/>
            <person name="Submissions S."/>
        </authorList>
    </citation>
    <scope>NUCLEOTIDE SEQUENCE [LARGE SCALE GENOMIC DNA]</scope>
    <source>
        <strain evidence="6">DSM 43163</strain>
    </source>
</reference>
<dbReference type="PANTHER" id="PTHR30136:SF24">
    <property type="entry name" value="HTH-TYPE TRANSCRIPTIONAL REPRESSOR ALLR"/>
    <property type="match status" value="1"/>
</dbReference>
<evidence type="ECO:0000256" key="3">
    <source>
        <dbReference type="ARBA" id="ARBA00023163"/>
    </source>
</evidence>
<dbReference type="SMART" id="SM00346">
    <property type="entry name" value="HTH_ICLR"/>
    <property type="match status" value="1"/>
</dbReference>
<dbReference type="Pfam" id="PF01614">
    <property type="entry name" value="IclR_C"/>
    <property type="match status" value="1"/>
</dbReference>
<dbReference type="GO" id="GO:0045892">
    <property type="term" value="P:negative regulation of DNA-templated transcription"/>
    <property type="evidence" value="ECO:0007669"/>
    <property type="project" value="TreeGrafter"/>
</dbReference>
<keyword evidence="2 5" id="KW-0238">DNA-binding</keyword>
<keyword evidence="1" id="KW-0805">Transcription regulation</keyword>
<dbReference type="InterPro" id="IPR036388">
    <property type="entry name" value="WH-like_DNA-bd_sf"/>
</dbReference>
<keyword evidence="6" id="KW-1185">Reference proteome</keyword>
<evidence type="ECO:0000259" key="4">
    <source>
        <dbReference type="PROSITE" id="PS51078"/>
    </source>
</evidence>
<dbReference type="PROSITE" id="PS51078">
    <property type="entry name" value="ICLR_ED"/>
    <property type="match status" value="1"/>
</dbReference>
<dbReference type="InterPro" id="IPR050707">
    <property type="entry name" value="HTH_MetabolicPath_Reg"/>
</dbReference>
<dbReference type="SUPFAM" id="SSF55781">
    <property type="entry name" value="GAF domain-like"/>
    <property type="match status" value="1"/>
</dbReference>
<dbReference type="RefSeq" id="WP_103942751.1">
    <property type="nucleotide sequence ID" value="NZ_FNVO01000019.1"/>
</dbReference>
<dbReference type="Proteomes" id="UP000236723">
    <property type="component" value="Unassembled WGS sequence"/>
</dbReference>
<organism evidence="5 6">
    <name type="scientific">Thermomonospora echinospora</name>
    <dbReference type="NCBI Taxonomy" id="1992"/>
    <lineage>
        <taxon>Bacteria</taxon>
        <taxon>Bacillati</taxon>
        <taxon>Actinomycetota</taxon>
        <taxon>Actinomycetes</taxon>
        <taxon>Streptosporangiales</taxon>
        <taxon>Thermomonosporaceae</taxon>
        <taxon>Thermomonospora</taxon>
    </lineage>
</organism>
<dbReference type="SUPFAM" id="SSF46785">
    <property type="entry name" value="Winged helix' DNA-binding domain"/>
    <property type="match status" value="1"/>
</dbReference>
<dbReference type="Gene3D" id="3.30.450.40">
    <property type="match status" value="1"/>
</dbReference>
<evidence type="ECO:0000313" key="6">
    <source>
        <dbReference type="Proteomes" id="UP000236723"/>
    </source>
</evidence>
<dbReference type="GO" id="GO:0003700">
    <property type="term" value="F:DNA-binding transcription factor activity"/>
    <property type="evidence" value="ECO:0007669"/>
    <property type="project" value="TreeGrafter"/>
</dbReference>
<evidence type="ECO:0000256" key="1">
    <source>
        <dbReference type="ARBA" id="ARBA00023015"/>
    </source>
</evidence>
<dbReference type="EMBL" id="FNVO01000019">
    <property type="protein sequence ID" value="SEG86200.1"/>
    <property type="molecule type" value="Genomic_DNA"/>
</dbReference>
<evidence type="ECO:0000313" key="5">
    <source>
        <dbReference type="EMBL" id="SEG86200.1"/>
    </source>
</evidence>
<dbReference type="InterPro" id="IPR036390">
    <property type="entry name" value="WH_DNA-bd_sf"/>
</dbReference>
<dbReference type="Pfam" id="PF09339">
    <property type="entry name" value="HTH_IclR"/>
    <property type="match status" value="1"/>
</dbReference>
<protein>
    <submittedName>
        <fullName evidence="5">DNA-binding transcriptional regulator, IclR family</fullName>
    </submittedName>
</protein>
<evidence type="ECO:0000256" key="2">
    <source>
        <dbReference type="ARBA" id="ARBA00023125"/>
    </source>
</evidence>
<dbReference type="GO" id="GO:0003677">
    <property type="term" value="F:DNA binding"/>
    <property type="evidence" value="ECO:0007669"/>
    <property type="project" value="UniProtKB-KW"/>
</dbReference>
<name>A0A1H6DLM6_9ACTN</name>
<dbReference type="Gene3D" id="1.10.10.10">
    <property type="entry name" value="Winged helix-like DNA-binding domain superfamily/Winged helix DNA-binding domain"/>
    <property type="match status" value="1"/>
</dbReference>